<proteinExistence type="predicted"/>
<dbReference type="AlphaFoldDB" id="A0A1Y2HX11"/>
<keyword evidence="3" id="KW-1185">Reference proteome</keyword>
<dbReference type="Proteomes" id="UP000193411">
    <property type="component" value="Unassembled WGS sequence"/>
</dbReference>
<accession>A0A1Y2HX11</accession>
<name>A0A1Y2HX11_9FUNG</name>
<evidence type="ECO:0000313" key="2">
    <source>
        <dbReference type="EMBL" id="ORZ39146.1"/>
    </source>
</evidence>
<reference evidence="2 3" key="1">
    <citation type="submission" date="2016-07" db="EMBL/GenBank/DDBJ databases">
        <title>Pervasive Adenine N6-methylation of Active Genes in Fungi.</title>
        <authorList>
            <consortium name="DOE Joint Genome Institute"/>
            <person name="Mondo S.J."/>
            <person name="Dannebaum R.O."/>
            <person name="Kuo R.C."/>
            <person name="Labutti K."/>
            <person name="Haridas S."/>
            <person name="Kuo A."/>
            <person name="Salamov A."/>
            <person name="Ahrendt S.R."/>
            <person name="Lipzen A."/>
            <person name="Sullivan W."/>
            <person name="Andreopoulos W.B."/>
            <person name="Clum A."/>
            <person name="Lindquist E."/>
            <person name="Daum C."/>
            <person name="Ramamoorthy G.K."/>
            <person name="Gryganskyi A."/>
            <person name="Culley D."/>
            <person name="Magnuson J.K."/>
            <person name="James T.Y."/>
            <person name="O'Malley M.A."/>
            <person name="Stajich J.E."/>
            <person name="Spatafora J.W."/>
            <person name="Visel A."/>
            <person name="Grigoriev I.V."/>
        </authorList>
    </citation>
    <scope>NUCLEOTIDE SEQUENCE [LARGE SCALE GENOMIC DNA]</scope>
    <source>
        <strain evidence="2 3">PL171</strain>
    </source>
</reference>
<evidence type="ECO:0000256" key="1">
    <source>
        <dbReference type="SAM" id="MobiDB-lite"/>
    </source>
</evidence>
<evidence type="ECO:0000313" key="3">
    <source>
        <dbReference type="Proteomes" id="UP000193411"/>
    </source>
</evidence>
<dbReference type="EMBL" id="MCFL01000006">
    <property type="protein sequence ID" value="ORZ39146.1"/>
    <property type="molecule type" value="Genomic_DNA"/>
</dbReference>
<feature type="region of interest" description="Disordered" evidence="1">
    <location>
        <begin position="72"/>
        <end position="122"/>
    </location>
</feature>
<sequence>MFEWVERHERGHINSWYQVLSLLNDYLRHRLATLPQSSTTSCTLHALELASLNDLLATPAMLQQMATARLILSPGSDSSPSGTTTTSSSGPSGSSNRSSSPTAPSTQLADAPAPVEDHTSDAEIVSATIAQALDAPSERVVGGVELSDLGSDE</sequence>
<feature type="compositionally biased region" description="Low complexity" evidence="1">
    <location>
        <begin position="73"/>
        <end position="106"/>
    </location>
</feature>
<gene>
    <name evidence="2" type="ORF">BCR44DRAFT_1427301</name>
</gene>
<organism evidence="2 3">
    <name type="scientific">Catenaria anguillulae PL171</name>
    <dbReference type="NCBI Taxonomy" id="765915"/>
    <lineage>
        <taxon>Eukaryota</taxon>
        <taxon>Fungi</taxon>
        <taxon>Fungi incertae sedis</taxon>
        <taxon>Blastocladiomycota</taxon>
        <taxon>Blastocladiomycetes</taxon>
        <taxon>Blastocladiales</taxon>
        <taxon>Catenariaceae</taxon>
        <taxon>Catenaria</taxon>
    </lineage>
</organism>
<protein>
    <submittedName>
        <fullName evidence="2">Uncharacterized protein</fullName>
    </submittedName>
</protein>
<comment type="caution">
    <text evidence="2">The sequence shown here is derived from an EMBL/GenBank/DDBJ whole genome shotgun (WGS) entry which is preliminary data.</text>
</comment>